<dbReference type="InterPro" id="IPR011884">
    <property type="entry name" value="PaaE"/>
</dbReference>
<evidence type="ECO:0000256" key="7">
    <source>
        <dbReference type="ARBA" id="ARBA00023004"/>
    </source>
</evidence>
<evidence type="ECO:0000259" key="10">
    <source>
        <dbReference type="PROSITE" id="PS51384"/>
    </source>
</evidence>
<dbReference type="InterPro" id="IPR008333">
    <property type="entry name" value="Cbr1-like_FAD-bd_dom"/>
</dbReference>
<name>A0A7X0V9N2_9ACTN</name>
<dbReference type="InterPro" id="IPR017927">
    <property type="entry name" value="FAD-bd_FR_type"/>
</dbReference>
<dbReference type="Pfam" id="PF00970">
    <property type="entry name" value="FAD_binding_6"/>
    <property type="match status" value="1"/>
</dbReference>
<dbReference type="InterPro" id="IPR001433">
    <property type="entry name" value="OxRdtase_FAD/NAD-bd"/>
</dbReference>
<evidence type="ECO:0000259" key="9">
    <source>
        <dbReference type="PROSITE" id="PS51085"/>
    </source>
</evidence>
<comment type="cofactor">
    <cofactor evidence="1">
        <name>FAD</name>
        <dbReference type="ChEBI" id="CHEBI:57692"/>
    </cofactor>
</comment>
<dbReference type="GO" id="GO:0051537">
    <property type="term" value="F:2 iron, 2 sulfur cluster binding"/>
    <property type="evidence" value="ECO:0007669"/>
    <property type="project" value="UniProtKB-KW"/>
</dbReference>
<dbReference type="SUPFAM" id="SSF52343">
    <property type="entry name" value="Ferredoxin reductase-like, C-terminal NADP-linked domain"/>
    <property type="match status" value="1"/>
</dbReference>
<evidence type="ECO:0000256" key="1">
    <source>
        <dbReference type="ARBA" id="ARBA00001974"/>
    </source>
</evidence>
<dbReference type="PROSITE" id="PS00197">
    <property type="entry name" value="2FE2S_FER_1"/>
    <property type="match status" value="1"/>
</dbReference>
<dbReference type="PANTHER" id="PTHR47354">
    <property type="entry name" value="NADH OXIDOREDUCTASE HCR"/>
    <property type="match status" value="1"/>
</dbReference>
<evidence type="ECO:0000256" key="4">
    <source>
        <dbReference type="ARBA" id="ARBA00022723"/>
    </source>
</evidence>
<evidence type="ECO:0000313" key="12">
    <source>
        <dbReference type="Proteomes" id="UP000523955"/>
    </source>
</evidence>
<dbReference type="CDD" id="cd00207">
    <property type="entry name" value="fer2"/>
    <property type="match status" value="1"/>
</dbReference>
<evidence type="ECO:0000313" key="11">
    <source>
        <dbReference type="EMBL" id="MBB6626460.1"/>
    </source>
</evidence>
<comment type="caution">
    <text evidence="11">The sequence shown here is derived from an EMBL/GenBank/DDBJ whole genome shotgun (WGS) entry which is preliminary data.</text>
</comment>
<dbReference type="GO" id="GO:0046872">
    <property type="term" value="F:metal ion binding"/>
    <property type="evidence" value="ECO:0007669"/>
    <property type="project" value="UniProtKB-KW"/>
</dbReference>
<keyword evidence="8" id="KW-0411">Iron-sulfur</keyword>
<dbReference type="Proteomes" id="UP000523955">
    <property type="component" value="Unassembled WGS sequence"/>
</dbReference>
<dbReference type="PROSITE" id="PS51085">
    <property type="entry name" value="2FE2S_FER_2"/>
    <property type="match status" value="1"/>
</dbReference>
<gene>
    <name evidence="11" type="primary">paaK</name>
    <name evidence="11" type="ORF">H5V45_03900</name>
</gene>
<dbReference type="RefSeq" id="WP_185251733.1">
    <property type="nucleotide sequence ID" value="NZ_JACKXE010000001.1"/>
</dbReference>
<dbReference type="InterPro" id="IPR001041">
    <property type="entry name" value="2Fe-2S_ferredoxin-type"/>
</dbReference>
<dbReference type="PRINTS" id="PR00410">
    <property type="entry name" value="PHEHYDRXLASE"/>
</dbReference>
<dbReference type="Gene3D" id="3.10.20.30">
    <property type="match status" value="1"/>
</dbReference>
<dbReference type="PROSITE" id="PS51384">
    <property type="entry name" value="FAD_FR"/>
    <property type="match status" value="1"/>
</dbReference>
<dbReference type="AlphaFoldDB" id="A0A7X0V9N2"/>
<dbReference type="GO" id="GO:0010124">
    <property type="term" value="P:phenylacetate catabolic process"/>
    <property type="evidence" value="ECO:0007669"/>
    <property type="project" value="InterPro"/>
</dbReference>
<evidence type="ECO:0000256" key="6">
    <source>
        <dbReference type="ARBA" id="ARBA00023002"/>
    </source>
</evidence>
<evidence type="ECO:0000256" key="2">
    <source>
        <dbReference type="ARBA" id="ARBA00022630"/>
    </source>
</evidence>
<keyword evidence="4" id="KW-0479">Metal-binding</keyword>
<keyword evidence="2" id="KW-0285">Flavoprotein</keyword>
<evidence type="ECO:0000256" key="3">
    <source>
        <dbReference type="ARBA" id="ARBA00022714"/>
    </source>
</evidence>
<dbReference type="InterPro" id="IPR036010">
    <property type="entry name" value="2Fe-2S_ferredoxin-like_sf"/>
</dbReference>
<accession>A0A7X0V9N2</accession>
<dbReference type="PANTHER" id="PTHR47354:SF8">
    <property type="entry name" value="1,2-PHENYLACETYL-COA EPOXIDASE, SUBUNIT E"/>
    <property type="match status" value="1"/>
</dbReference>
<dbReference type="InterPro" id="IPR050415">
    <property type="entry name" value="MRET"/>
</dbReference>
<dbReference type="EMBL" id="JACKXE010000001">
    <property type="protein sequence ID" value="MBB6626460.1"/>
    <property type="molecule type" value="Genomic_DNA"/>
</dbReference>
<feature type="domain" description="2Fe-2S ferredoxin-type" evidence="9">
    <location>
        <begin position="267"/>
        <end position="357"/>
    </location>
</feature>
<keyword evidence="12" id="KW-1185">Reference proteome</keyword>
<dbReference type="NCBIfam" id="TIGR02160">
    <property type="entry name" value="PA_CoA_Oxy5"/>
    <property type="match status" value="1"/>
</dbReference>
<dbReference type="CDD" id="cd06214">
    <property type="entry name" value="PA_degradation_oxidoreductase_like"/>
    <property type="match status" value="1"/>
</dbReference>
<keyword evidence="3" id="KW-0001">2Fe-2S</keyword>
<keyword evidence="6" id="KW-0560">Oxidoreductase</keyword>
<evidence type="ECO:0000256" key="8">
    <source>
        <dbReference type="ARBA" id="ARBA00023014"/>
    </source>
</evidence>
<dbReference type="Pfam" id="PF00111">
    <property type="entry name" value="Fer2"/>
    <property type="match status" value="1"/>
</dbReference>
<dbReference type="InterPro" id="IPR006058">
    <property type="entry name" value="2Fe2S_fd_BS"/>
</dbReference>
<dbReference type="InterPro" id="IPR012675">
    <property type="entry name" value="Beta-grasp_dom_sf"/>
</dbReference>
<dbReference type="GO" id="GO:0050660">
    <property type="term" value="F:flavin adenine dinucleotide binding"/>
    <property type="evidence" value="ECO:0007669"/>
    <property type="project" value="TreeGrafter"/>
</dbReference>
<dbReference type="Gene3D" id="2.40.30.10">
    <property type="entry name" value="Translation factors"/>
    <property type="match status" value="1"/>
</dbReference>
<dbReference type="SUPFAM" id="SSF63380">
    <property type="entry name" value="Riboflavin synthase domain-like"/>
    <property type="match status" value="1"/>
</dbReference>
<dbReference type="Pfam" id="PF00175">
    <property type="entry name" value="NAD_binding_1"/>
    <property type="match status" value="1"/>
</dbReference>
<dbReference type="InterPro" id="IPR017938">
    <property type="entry name" value="Riboflavin_synthase-like_b-brl"/>
</dbReference>
<feature type="domain" description="FAD-binding FR-type" evidence="10">
    <location>
        <begin position="8"/>
        <end position="109"/>
    </location>
</feature>
<dbReference type="InterPro" id="IPR039261">
    <property type="entry name" value="FNR_nucleotide-bd"/>
</dbReference>
<reference evidence="11 12" key="1">
    <citation type="submission" date="2020-08" db="EMBL/GenBank/DDBJ databases">
        <authorList>
            <person name="Seo M.-J."/>
        </authorList>
    </citation>
    <scope>NUCLEOTIDE SEQUENCE [LARGE SCALE GENOMIC DNA]</scope>
    <source>
        <strain evidence="11 12">KIGAM211</strain>
    </source>
</reference>
<sequence length="357" mass="38632">MTPTSHRAAFHPLRVAAIDPLTDDAVAVTFAVPPELADDYAFVHGQHLSIRTGDDVRRSYSLCTAPSSRVLRIGVKRLPGGAFSEGVLDRLRVGDELEVMTPAGRFTTELDPTARRTYVAIAAGSGITPVLSIVAALLEGEPGARVTLVYANRTHRTVMFLDEVHDLKDRFPDRFQIVHVLSREAQDVELFSGRLDAERLRGILDALVPADTVDDWFLCGPQQMVAELRGAITDAGGTGRIHTELFHADPVTRAPVAELAGGAEGAAQVTIRLDGRASDFDLRPDDVPVLEAALRVRSDLPFACKGGVCGTCRARVVEGSVAMDVNYALEPEEVERGYVLTCQSHPTAERVVLDYDA</sequence>
<organism evidence="11 12">
    <name type="scientific">Nocardioides luti</name>
    <dbReference type="NCBI Taxonomy" id="2761101"/>
    <lineage>
        <taxon>Bacteria</taxon>
        <taxon>Bacillati</taxon>
        <taxon>Actinomycetota</taxon>
        <taxon>Actinomycetes</taxon>
        <taxon>Propionibacteriales</taxon>
        <taxon>Nocardioidaceae</taxon>
        <taxon>Nocardioides</taxon>
    </lineage>
</organism>
<proteinExistence type="predicted"/>
<dbReference type="SUPFAM" id="SSF54292">
    <property type="entry name" value="2Fe-2S ferredoxin-like"/>
    <property type="match status" value="1"/>
</dbReference>
<dbReference type="Gene3D" id="3.40.50.80">
    <property type="entry name" value="Nucleotide-binding domain of ferredoxin-NADP reductase (FNR) module"/>
    <property type="match status" value="1"/>
</dbReference>
<dbReference type="GO" id="GO:0016491">
    <property type="term" value="F:oxidoreductase activity"/>
    <property type="evidence" value="ECO:0007669"/>
    <property type="project" value="UniProtKB-KW"/>
</dbReference>
<keyword evidence="7" id="KW-0408">Iron</keyword>
<keyword evidence="5" id="KW-0274">FAD</keyword>
<protein>
    <submittedName>
        <fullName evidence="11">Phenylacetate-CoA oxygenase/reductase subunit PaaK</fullName>
    </submittedName>
</protein>
<evidence type="ECO:0000256" key="5">
    <source>
        <dbReference type="ARBA" id="ARBA00022827"/>
    </source>
</evidence>